<name>A0A0T5XBM7_9BACT</name>
<feature type="domain" description="ABC transporter" evidence="4">
    <location>
        <begin position="5"/>
        <end position="237"/>
    </location>
</feature>
<dbReference type="Gene3D" id="3.40.50.300">
    <property type="entry name" value="P-loop containing nucleotide triphosphate hydrolases"/>
    <property type="match status" value="1"/>
</dbReference>
<dbReference type="InterPro" id="IPR030921">
    <property type="entry name" value="LPS_export_LptB"/>
</dbReference>
<dbReference type="CDD" id="cd03218">
    <property type="entry name" value="ABC_YhbG"/>
    <property type="match status" value="1"/>
</dbReference>
<evidence type="ECO:0000259" key="4">
    <source>
        <dbReference type="PROSITE" id="PS50893"/>
    </source>
</evidence>
<evidence type="ECO:0000256" key="2">
    <source>
        <dbReference type="ARBA" id="ARBA00022741"/>
    </source>
</evidence>
<evidence type="ECO:0000313" key="6">
    <source>
        <dbReference type="Proteomes" id="UP000005273"/>
    </source>
</evidence>
<dbReference type="GO" id="GO:0016887">
    <property type="term" value="F:ATP hydrolysis activity"/>
    <property type="evidence" value="ECO:0007669"/>
    <property type="project" value="InterPro"/>
</dbReference>
<dbReference type="eggNOG" id="COG1137">
    <property type="taxonomic scope" value="Bacteria"/>
</dbReference>
<dbReference type="EMBL" id="ACJX03000001">
    <property type="protein sequence ID" value="KRT35754.1"/>
    <property type="molecule type" value="Genomic_DNA"/>
</dbReference>
<dbReference type="InterPro" id="IPR003439">
    <property type="entry name" value="ABC_transporter-like_ATP-bd"/>
</dbReference>
<dbReference type="InterPro" id="IPR003593">
    <property type="entry name" value="AAA+_ATPase"/>
</dbReference>
<proteinExistence type="predicted"/>
<evidence type="ECO:0000313" key="5">
    <source>
        <dbReference type="EMBL" id="KRT35754.1"/>
    </source>
</evidence>
<dbReference type="PROSITE" id="PS00211">
    <property type="entry name" value="ABC_TRANSPORTER_1"/>
    <property type="match status" value="1"/>
</dbReference>
<dbReference type="OrthoDB" id="9804819at2"/>
<dbReference type="PANTHER" id="PTHR45772:SF10">
    <property type="entry name" value="LIPOPOLYSACCHARIDE EXPORT SYSTEM ATP-BINDING PROTEIN LPTB"/>
    <property type="match status" value="1"/>
</dbReference>
<sequence length="241" mass="27066">MADLLSVVKLEKSFKQRKVVSGVSFEVRRGEIVGLLGPNGAGKTTSFYMIVGLLYPDGGKVYLDDVEITSFPMHNRARLGLGYLPQEPSVFRSLTVEENLRLVLEEQGLGAKEVEERVSRLTKEFGLEKIVDVRGQSLSGGERRRVEIARTLAIEPDFLMLDEPFSGIDPIAVYDIQQLIVGLRRRGYGIILTDHNVRETLAITDRTCLIHEGQILVEGPPDMVARSDIARKYYLGERFSW</sequence>
<keyword evidence="3 5" id="KW-0067">ATP-binding</keyword>
<accession>A0A0T5XBM7</accession>
<evidence type="ECO:0000256" key="3">
    <source>
        <dbReference type="ARBA" id="ARBA00022840"/>
    </source>
</evidence>
<dbReference type="PANTHER" id="PTHR45772">
    <property type="entry name" value="CONSERVED COMPONENT OF ABC TRANSPORTER FOR NATURAL AMINO ACIDS-RELATED"/>
    <property type="match status" value="1"/>
</dbReference>
<dbReference type="InterPro" id="IPR017871">
    <property type="entry name" value="ABC_transporter-like_CS"/>
</dbReference>
<keyword evidence="1" id="KW-0813">Transport</keyword>
<evidence type="ECO:0000256" key="1">
    <source>
        <dbReference type="ARBA" id="ARBA00022448"/>
    </source>
</evidence>
<protein>
    <submittedName>
        <fullName evidence="5">Lipopolysaccharide ABC transporter, ATP-binding protein LptB</fullName>
    </submittedName>
</protein>
<comment type="caution">
    <text evidence="5">The sequence shown here is derived from an EMBL/GenBank/DDBJ whole genome shotgun (WGS) entry which is preliminary data.</text>
</comment>
<dbReference type="RefSeq" id="WP_009201543.1">
    <property type="nucleotide sequence ID" value="NZ_ACJX03000001.1"/>
</dbReference>
<keyword evidence="2" id="KW-0547">Nucleotide-binding</keyword>
<dbReference type="STRING" id="592015.HMPREF1705_03003"/>
<dbReference type="InterPro" id="IPR027417">
    <property type="entry name" value="P-loop_NTPase"/>
</dbReference>
<dbReference type="SMART" id="SM00382">
    <property type="entry name" value="AAA"/>
    <property type="match status" value="1"/>
</dbReference>
<dbReference type="GO" id="GO:0055085">
    <property type="term" value="P:transmembrane transport"/>
    <property type="evidence" value="ECO:0007669"/>
    <property type="project" value="InterPro"/>
</dbReference>
<dbReference type="Proteomes" id="UP000005273">
    <property type="component" value="Unassembled WGS sequence"/>
</dbReference>
<dbReference type="SUPFAM" id="SSF52540">
    <property type="entry name" value="P-loop containing nucleoside triphosphate hydrolases"/>
    <property type="match status" value="1"/>
</dbReference>
<reference evidence="6" key="1">
    <citation type="submission" date="2012-09" db="EMBL/GenBank/DDBJ databases">
        <authorList>
            <person name="Weinstock G."/>
            <person name="Sodergren E."/>
            <person name="Clifton S."/>
            <person name="Fulton L."/>
            <person name="Fulton B."/>
            <person name="Courtney L."/>
            <person name="Fronick C."/>
            <person name="Harrison M."/>
            <person name="Strong C."/>
            <person name="Farmer C."/>
            <person name="Delehaunty K."/>
            <person name="Markovic C."/>
            <person name="Hall O."/>
            <person name="Minx P."/>
            <person name="Tomlinson C."/>
            <person name="Mitreva M."/>
            <person name="Nelson J."/>
            <person name="Hou S."/>
            <person name="Wollam A."/>
            <person name="Pepin K.H."/>
            <person name="Johnson M."/>
            <person name="Bhonagiri V."/>
            <person name="Nash W.E."/>
            <person name="Suruliraj S."/>
            <person name="Warren W."/>
            <person name="Chinwalla A."/>
            <person name="Mardis E.R."/>
            <person name="Wilson R.K."/>
        </authorList>
    </citation>
    <scope>NUCLEOTIDE SEQUENCE [LARGE SCALE GENOMIC DNA]</scope>
    <source>
        <strain evidence="6">OS1</strain>
    </source>
</reference>
<dbReference type="PROSITE" id="PS50893">
    <property type="entry name" value="ABC_TRANSPORTER_2"/>
    <property type="match status" value="1"/>
</dbReference>
<dbReference type="InterPro" id="IPR051120">
    <property type="entry name" value="ABC_AA/LPS_Transport"/>
</dbReference>
<gene>
    <name evidence="5" type="ORF">HMPREF1705_03003</name>
</gene>
<keyword evidence="6" id="KW-1185">Reference proteome</keyword>
<organism evidence="5 6">
    <name type="scientific">Acetomicrobium hydrogeniformans ATCC BAA-1850</name>
    <dbReference type="NCBI Taxonomy" id="592015"/>
    <lineage>
        <taxon>Bacteria</taxon>
        <taxon>Thermotogati</taxon>
        <taxon>Synergistota</taxon>
        <taxon>Synergistia</taxon>
        <taxon>Synergistales</taxon>
        <taxon>Acetomicrobiaceae</taxon>
        <taxon>Acetomicrobium</taxon>
    </lineage>
</organism>
<dbReference type="GO" id="GO:0005524">
    <property type="term" value="F:ATP binding"/>
    <property type="evidence" value="ECO:0007669"/>
    <property type="project" value="UniProtKB-KW"/>
</dbReference>
<dbReference type="NCBIfam" id="TIGR04406">
    <property type="entry name" value="LPS_export_lptB"/>
    <property type="match status" value="1"/>
</dbReference>
<dbReference type="AlphaFoldDB" id="A0A0T5XBM7"/>
<dbReference type="Pfam" id="PF00005">
    <property type="entry name" value="ABC_tran"/>
    <property type="match status" value="1"/>
</dbReference>
<dbReference type="GO" id="GO:0043190">
    <property type="term" value="C:ATP-binding cassette (ABC) transporter complex"/>
    <property type="evidence" value="ECO:0007669"/>
    <property type="project" value="InterPro"/>
</dbReference>